<accession>A0A290XCQ5</accession>
<dbReference type="Proteomes" id="UP000218968">
    <property type="component" value="Chromosome"/>
</dbReference>
<organism evidence="2 3">
    <name type="scientific">Luteimonas chenhongjianii</name>
    <dbReference type="NCBI Taxonomy" id="2006110"/>
    <lineage>
        <taxon>Bacteria</taxon>
        <taxon>Pseudomonadati</taxon>
        <taxon>Pseudomonadota</taxon>
        <taxon>Gammaproteobacteria</taxon>
        <taxon>Lysobacterales</taxon>
        <taxon>Lysobacteraceae</taxon>
        <taxon>Luteimonas</taxon>
    </lineage>
</organism>
<name>A0A290XCQ5_9GAMM</name>
<dbReference type="EMBL" id="CP023406">
    <property type="protein sequence ID" value="ATD66768.1"/>
    <property type="molecule type" value="Genomic_DNA"/>
</dbReference>
<dbReference type="KEGG" id="lum:CNR27_04335"/>
<dbReference type="Pfam" id="PF13930">
    <property type="entry name" value="Endonuclea_NS_2"/>
    <property type="match status" value="1"/>
</dbReference>
<evidence type="ECO:0000313" key="3">
    <source>
        <dbReference type="Proteomes" id="UP000218968"/>
    </source>
</evidence>
<protein>
    <recommendedName>
        <fullName evidence="1">Type VII secretion system protein EssD-like domain-containing protein</fullName>
    </recommendedName>
</protein>
<proteinExistence type="predicted"/>
<feature type="domain" description="Type VII secretion system protein EssD-like" evidence="1">
    <location>
        <begin position="221"/>
        <end position="355"/>
    </location>
</feature>
<reference evidence="3" key="1">
    <citation type="submission" date="2017-09" db="EMBL/GenBank/DDBJ databases">
        <title>Luteimonas liuhanmingii sp.nov., isolated from the intestinal contents of Tibetan Plateau Pika in Yushu, Qinghai Province, China.</title>
        <authorList>
            <person name="Gui Z."/>
        </authorList>
    </citation>
    <scope>NUCLEOTIDE SEQUENCE [LARGE SCALE GENOMIC DNA]</scope>
    <source>
        <strain evidence="3">100111</strain>
    </source>
</reference>
<dbReference type="OrthoDB" id="7182479at2"/>
<dbReference type="AlphaFoldDB" id="A0A290XCQ5"/>
<evidence type="ECO:0000313" key="2">
    <source>
        <dbReference type="EMBL" id="ATD66768.1"/>
    </source>
</evidence>
<evidence type="ECO:0000259" key="1">
    <source>
        <dbReference type="Pfam" id="PF13930"/>
    </source>
</evidence>
<dbReference type="InterPro" id="IPR044927">
    <property type="entry name" value="Endonuclea_NS_2"/>
</dbReference>
<dbReference type="RefSeq" id="WP_096297094.1">
    <property type="nucleotide sequence ID" value="NZ_CP023406.1"/>
</dbReference>
<sequence>MGILDGLGNAASQVGGVFKGAGEVLWETGEGALALGGNALKAGYDLGPAGWAVDGVTGLYEHVSGETVDTPDWLPSAARGGHRMEAAAEVASTIARNPGLLVDAVVEPIVADWQAGNYGEAIGRGATELLLTVVGTKGVDKAAKVAKATDVADVADAARVADRVEAAGDAGRTSAARGADEAALADILANARTDRSIGGRPVLAFESMDDFNRAANAARPDTVYEFGNYRWTTDDAGRVIKAEGSVSLEAAGRNDPTLQRAIGNEGYATDVGFHLIADSFAGPTNRLNVVPGNGKPLADGTKNLNTGAYGHQFEGQIRALKRESPDLDIQMRVEPSYDAGNTSNRPDSFIAAYRQEGGKWVEFDFDNIH</sequence>
<keyword evidence="3" id="KW-1185">Reference proteome</keyword>
<gene>
    <name evidence="2" type="ORF">CNR27_04335</name>
</gene>